<dbReference type="Proteomes" id="UP000265520">
    <property type="component" value="Unassembled WGS sequence"/>
</dbReference>
<feature type="non-terminal residue" evidence="1">
    <location>
        <position position="1"/>
    </location>
</feature>
<reference evidence="1 2" key="1">
    <citation type="journal article" date="2018" name="Front. Plant Sci.">
        <title>Red Clover (Trifolium pratense) and Zigzag Clover (T. medium) - A Picture of Genomic Similarities and Differences.</title>
        <authorList>
            <person name="Dluhosova J."/>
            <person name="Istvanek J."/>
            <person name="Nedelnik J."/>
            <person name="Repkova J."/>
        </authorList>
    </citation>
    <scope>NUCLEOTIDE SEQUENCE [LARGE SCALE GENOMIC DNA]</scope>
    <source>
        <strain evidence="2">cv. 10/8</strain>
        <tissue evidence="1">Leaf</tissue>
    </source>
</reference>
<accession>A0A392U7H2</accession>
<dbReference type="EMBL" id="LXQA010756355">
    <property type="protein sequence ID" value="MCI69459.1"/>
    <property type="molecule type" value="Genomic_DNA"/>
</dbReference>
<feature type="non-terminal residue" evidence="1">
    <location>
        <position position="81"/>
    </location>
</feature>
<dbReference type="AlphaFoldDB" id="A0A392U7H2"/>
<evidence type="ECO:0000313" key="2">
    <source>
        <dbReference type="Proteomes" id="UP000265520"/>
    </source>
</evidence>
<proteinExistence type="predicted"/>
<keyword evidence="2" id="KW-1185">Reference proteome</keyword>
<evidence type="ECO:0000313" key="1">
    <source>
        <dbReference type="EMBL" id="MCI69459.1"/>
    </source>
</evidence>
<comment type="caution">
    <text evidence="1">The sequence shown here is derived from an EMBL/GenBank/DDBJ whole genome shotgun (WGS) entry which is preliminary data.</text>
</comment>
<organism evidence="1 2">
    <name type="scientific">Trifolium medium</name>
    <dbReference type="NCBI Taxonomy" id="97028"/>
    <lineage>
        <taxon>Eukaryota</taxon>
        <taxon>Viridiplantae</taxon>
        <taxon>Streptophyta</taxon>
        <taxon>Embryophyta</taxon>
        <taxon>Tracheophyta</taxon>
        <taxon>Spermatophyta</taxon>
        <taxon>Magnoliopsida</taxon>
        <taxon>eudicotyledons</taxon>
        <taxon>Gunneridae</taxon>
        <taxon>Pentapetalae</taxon>
        <taxon>rosids</taxon>
        <taxon>fabids</taxon>
        <taxon>Fabales</taxon>
        <taxon>Fabaceae</taxon>
        <taxon>Papilionoideae</taxon>
        <taxon>50 kb inversion clade</taxon>
        <taxon>NPAAA clade</taxon>
        <taxon>Hologalegina</taxon>
        <taxon>IRL clade</taxon>
        <taxon>Trifolieae</taxon>
        <taxon>Trifolium</taxon>
    </lineage>
</organism>
<name>A0A392U7H2_9FABA</name>
<protein>
    <submittedName>
        <fullName evidence="1">Uncharacterized protein</fullName>
    </submittedName>
</protein>
<sequence>YIPEDISAELSALSRCENFPQTMVISGGAFNKITIGSVKKFEELIDASSNMSATLDKAECKSLPLAFYLEELPGGSANANI</sequence>